<keyword evidence="4" id="KW-0547">Nucleotide-binding</keyword>
<dbReference type="SUPFAM" id="SSF56112">
    <property type="entry name" value="Protein kinase-like (PK-like)"/>
    <property type="match status" value="1"/>
</dbReference>
<organism evidence="5 6">
    <name type="scientific">Armillaria borealis</name>
    <dbReference type="NCBI Taxonomy" id="47425"/>
    <lineage>
        <taxon>Eukaryota</taxon>
        <taxon>Fungi</taxon>
        <taxon>Dikarya</taxon>
        <taxon>Basidiomycota</taxon>
        <taxon>Agaricomycotina</taxon>
        <taxon>Agaricomycetes</taxon>
        <taxon>Agaricomycetidae</taxon>
        <taxon>Agaricales</taxon>
        <taxon>Marasmiineae</taxon>
        <taxon>Physalacriaceae</taxon>
        <taxon>Armillaria</taxon>
    </lineage>
</organism>
<keyword evidence="4" id="KW-0067">ATP-binding</keyword>
<dbReference type="GO" id="GO:0005524">
    <property type="term" value="F:ATP binding"/>
    <property type="evidence" value="ECO:0007669"/>
    <property type="project" value="UniProtKB-UniRule"/>
</dbReference>
<dbReference type="PANTHER" id="PTHR22988:SF71">
    <property type="entry name" value="CITRON RHO-INTERACTING KINASE"/>
    <property type="match status" value="1"/>
</dbReference>
<dbReference type="Proteomes" id="UP001175226">
    <property type="component" value="Unassembled WGS sequence"/>
</dbReference>
<keyword evidence="1" id="KW-0597">Phosphoprotein</keyword>
<evidence type="ECO:0000256" key="1">
    <source>
        <dbReference type="ARBA" id="ARBA00022553"/>
    </source>
</evidence>
<comment type="catalytic activity">
    <reaction evidence="2">
        <text>L-threonyl-[protein] + ATP = O-phospho-L-threonyl-[protein] + ADP + H(+)</text>
        <dbReference type="Rhea" id="RHEA:46608"/>
        <dbReference type="Rhea" id="RHEA-COMP:11060"/>
        <dbReference type="Rhea" id="RHEA-COMP:11605"/>
        <dbReference type="ChEBI" id="CHEBI:15378"/>
        <dbReference type="ChEBI" id="CHEBI:30013"/>
        <dbReference type="ChEBI" id="CHEBI:30616"/>
        <dbReference type="ChEBI" id="CHEBI:61977"/>
        <dbReference type="ChEBI" id="CHEBI:456216"/>
        <dbReference type="EC" id="2.7.11.1"/>
    </reaction>
</comment>
<keyword evidence="6" id="KW-1185">Reference proteome</keyword>
<sequence>MSDTERLNDATPFIVQSPAGRRELTFALLNDREILVNRSPSSSVQTTTVHFECWTLGFSSEAVACSKLKLVSYYKMAVDSAMERNACRIELETRSTQTLTPDAKQFKVIGKGASGEVRLVQKVDTGKVYAMKSLQKAEMLKRGQVIDFFLVGSTNLNSIFLSANGPDAIKAEGAGG</sequence>
<evidence type="ECO:0000313" key="6">
    <source>
        <dbReference type="Proteomes" id="UP001175226"/>
    </source>
</evidence>
<dbReference type="GO" id="GO:0005737">
    <property type="term" value="C:cytoplasm"/>
    <property type="evidence" value="ECO:0007669"/>
    <property type="project" value="TreeGrafter"/>
</dbReference>
<gene>
    <name evidence="5" type="ORF">EV421DRAFT_1904548</name>
</gene>
<reference evidence="5" key="1">
    <citation type="submission" date="2023-06" db="EMBL/GenBank/DDBJ databases">
        <authorList>
            <consortium name="Lawrence Berkeley National Laboratory"/>
            <person name="Ahrendt S."/>
            <person name="Sahu N."/>
            <person name="Indic B."/>
            <person name="Wong-Bajracharya J."/>
            <person name="Merenyi Z."/>
            <person name="Ke H.-M."/>
            <person name="Monk M."/>
            <person name="Kocsube S."/>
            <person name="Drula E."/>
            <person name="Lipzen A."/>
            <person name="Balint B."/>
            <person name="Henrissat B."/>
            <person name="Andreopoulos B."/>
            <person name="Martin F.M."/>
            <person name="Harder C.B."/>
            <person name="Rigling D."/>
            <person name="Ford K.L."/>
            <person name="Foster G.D."/>
            <person name="Pangilinan J."/>
            <person name="Papanicolaou A."/>
            <person name="Barry K."/>
            <person name="LaButti K."/>
            <person name="Viragh M."/>
            <person name="Koriabine M."/>
            <person name="Yan M."/>
            <person name="Riley R."/>
            <person name="Champramary S."/>
            <person name="Plett K.L."/>
            <person name="Tsai I.J."/>
            <person name="Slot J."/>
            <person name="Sipos G."/>
            <person name="Plett J."/>
            <person name="Nagy L.G."/>
            <person name="Grigoriev I.V."/>
        </authorList>
    </citation>
    <scope>NUCLEOTIDE SEQUENCE</scope>
    <source>
        <strain evidence="5">FPL87.14</strain>
    </source>
</reference>
<evidence type="ECO:0000313" key="5">
    <source>
        <dbReference type="EMBL" id="KAK0441962.1"/>
    </source>
</evidence>
<dbReference type="PROSITE" id="PS00107">
    <property type="entry name" value="PROTEIN_KINASE_ATP"/>
    <property type="match status" value="1"/>
</dbReference>
<dbReference type="PANTHER" id="PTHR22988">
    <property type="entry name" value="MYOTONIC DYSTROPHY S/T KINASE-RELATED"/>
    <property type="match status" value="1"/>
</dbReference>
<dbReference type="GO" id="GO:0005856">
    <property type="term" value="C:cytoskeleton"/>
    <property type="evidence" value="ECO:0007669"/>
    <property type="project" value="TreeGrafter"/>
</dbReference>
<evidence type="ECO:0000256" key="3">
    <source>
        <dbReference type="ARBA" id="ARBA00048679"/>
    </source>
</evidence>
<evidence type="ECO:0000256" key="4">
    <source>
        <dbReference type="PROSITE-ProRule" id="PRU10141"/>
    </source>
</evidence>
<accession>A0AA39MPL0</accession>
<name>A0AA39MPL0_9AGAR</name>
<proteinExistence type="predicted"/>
<feature type="binding site" evidence="4">
    <location>
        <position position="132"/>
    </location>
    <ligand>
        <name>ATP</name>
        <dbReference type="ChEBI" id="CHEBI:30616"/>
    </ligand>
</feature>
<protein>
    <recommendedName>
        <fullName evidence="7">Protein kinase domain-containing protein</fullName>
    </recommendedName>
</protein>
<evidence type="ECO:0000256" key="2">
    <source>
        <dbReference type="ARBA" id="ARBA00047899"/>
    </source>
</evidence>
<comment type="caution">
    <text evidence="5">The sequence shown here is derived from an EMBL/GenBank/DDBJ whole genome shotgun (WGS) entry which is preliminary data.</text>
</comment>
<dbReference type="EMBL" id="JAUEPT010000028">
    <property type="protein sequence ID" value="KAK0441962.1"/>
    <property type="molecule type" value="Genomic_DNA"/>
</dbReference>
<dbReference type="GO" id="GO:0031032">
    <property type="term" value="P:actomyosin structure organization"/>
    <property type="evidence" value="ECO:0007669"/>
    <property type="project" value="TreeGrafter"/>
</dbReference>
<evidence type="ECO:0008006" key="7">
    <source>
        <dbReference type="Google" id="ProtNLM"/>
    </source>
</evidence>
<dbReference type="GO" id="GO:0004674">
    <property type="term" value="F:protein serine/threonine kinase activity"/>
    <property type="evidence" value="ECO:0007669"/>
    <property type="project" value="UniProtKB-EC"/>
</dbReference>
<dbReference type="AlphaFoldDB" id="A0AA39MPL0"/>
<dbReference type="Gene3D" id="3.30.200.20">
    <property type="entry name" value="Phosphorylase Kinase, domain 1"/>
    <property type="match status" value="1"/>
</dbReference>
<dbReference type="InterPro" id="IPR050839">
    <property type="entry name" value="Rho-assoc_Ser/Thr_Kinase"/>
</dbReference>
<comment type="catalytic activity">
    <reaction evidence="3">
        <text>L-seryl-[protein] + ATP = O-phospho-L-seryl-[protein] + ADP + H(+)</text>
        <dbReference type="Rhea" id="RHEA:17989"/>
        <dbReference type="Rhea" id="RHEA-COMP:9863"/>
        <dbReference type="Rhea" id="RHEA-COMP:11604"/>
        <dbReference type="ChEBI" id="CHEBI:15378"/>
        <dbReference type="ChEBI" id="CHEBI:29999"/>
        <dbReference type="ChEBI" id="CHEBI:30616"/>
        <dbReference type="ChEBI" id="CHEBI:83421"/>
        <dbReference type="ChEBI" id="CHEBI:456216"/>
        <dbReference type="EC" id="2.7.11.1"/>
    </reaction>
</comment>
<dbReference type="InterPro" id="IPR011009">
    <property type="entry name" value="Kinase-like_dom_sf"/>
</dbReference>
<dbReference type="InterPro" id="IPR017441">
    <property type="entry name" value="Protein_kinase_ATP_BS"/>
</dbReference>